<dbReference type="InterPro" id="IPR020936">
    <property type="entry name" value="TrhO"/>
</dbReference>
<dbReference type="Gene3D" id="3.40.250.10">
    <property type="entry name" value="Rhodanese-like domain"/>
    <property type="match status" value="1"/>
</dbReference>
<dbReference type="InterPro" id="IPR001763">
    <property type="entry name" value="Rhodanese-like_dom"/>
</dbReference>
<keyword evidence="3" id="KW-1185">Reference proteome</keyword>
<feature type="domain" description="Rhodanese" evidence="1">
    <location>
        <begin position="181"/>
        <end position="300"/>
    </location>
</feature>
<dbReference type="PANTHER" id="PTHR43268">
    <property type="entry name" value="THIOSULFATE SULFURTRANSFERASE/RHODANESE-LIKE DOMAIN-CONTAINING PROTEIN 2"/>
    <property type="match status" value="1"/>
</dbReference>
<dbReference type="GeneID" id="70183898"/>
<reference evidence="2" key="1">
    <citation type="journal article" date="2021" name="Nat. Commun.">
        <title>Genetic determinants of endophytism in the Arabidopsis root mycobiome.</title>
        <authorList>
            <person name="Mesny F."/>
            <person name="Miyauchi S."/>
            <person name="Thiergart T."/>
            <person name="Pickel B."/>
            <person name="Atanasova L."/>
            <person name="Karlsson M."/>
            <person name="Huettel B."/>
            <person name="Barry K.W."/>
            <person name="Haridas S."/>
            <person name="Chen C."/>
            <person name="Bauer D."/>
            <person name="Andreopoulos W."/>
            <person name="Pangilinan J."/>
            <person name="LaButti K."/>
            <person name="Riley R."/>
            <person name="Lipzen A."/>
            <person name="Clum A."/>
            <person name="Drula E."/>
            <person name="Henrissat B."/>
            <person name="Kohler A."/>
            <person name="Grigoriev I.V."/>
            <person name="Martin F.M."/>
            <person name="Hacquard S."/>
        </authorList>
    </citation>
    <scope>NUCLEOTIDE SEQUENCE</scope>
    <source>
        <strain evidence="2">MPI-CAGE-CH-0230</strain>
    </source>
</reference>
<protein>
    <recommendedName>
        <fullName evidence="1">Rhodanese domain-containing protein</fullName>
    </recommendedName>
</protein>
<dbReference type="SUPFAM" id="SSF52821">
    <property type="entry name" value="Rhodanese/Cell cycle control phosphatase"/>
    <property type="match status" value="1"/>
</dbReference>
<dbReference type="OrthoDB" id="25002at2759"/>
<proteinExistence type="predicted"/>
<dbReference type="EMBL" id="JAGTJQ010000006">
    <property type="protein sequence ID" value="KAH7029914.1"/>
    <property type="molecule type" value="Genomic_DNA"/>
</dbReference>
<dbReference type="Pfam" id="PF17773">
    <property type="entry name" value="UPF0176_N"/>
    <property type="match status" value="1"/>
</dbReference>
<comment type="caution">
    <text evidence="2">The sequence shown here is derived from an EMBL/GenBank/DDBJ whole genome shotgun (WGS) entry which is preliminary data.</text>
</comment>
<dbReference type="Pfam" id="PF12368">
    <property type="entry name" value="Rhodanese_C"/>
    <property type="match status" value="1"/>
</dbReference>
<dbReference type="Gene3D" id="3.30.70.100">
    <property type="match status" value="1"/>
</dbReference>
<evidence type="ECO:0000259" key="1">
    <source>
        <dbReference type="PROSITE" id="PS50206"/>
    </source>
</evidence>
<evidence type="ECO:0000313" key="3">
    <source>
        <dbReference type="Proteomes" id="UP000756346"/>
    </source>
</evidence>
<dbReference type="InterPro" id="IPR022111">
    <property type="entry name" value="Rhodanese_C"/>
</dbReference>
<dbReference type="AlphaFoldDB" id="A0A9P8Y5U4"/>
<evidence type="ECO:0000313" key="2">
    <source>
        <dbReference type="EMBL" id="KAH7029914.1"/>
    </source>
</evidence>
<gene>
    <name evidence="2" type="ORF">B0I36DRAFT_326504</name>
</gene>
<accession>A0A9P8Y5U4</accession>
<dbReference type="Proteomes" id="UP000756346">
    <property type="component" value="Unassembled WGS sequence"/>
</dbReference>
<dbReference type="RefSeq" id="XP_046012202.1">
    <property type="nucleotide sequence ID" value="XM_046154352.1"/>
</dbReference>
<dbReference type="InterPro" id="IPR036873">
    <property type="entry name" value="Rhodanese-like_dom_sf"/>
</dbReference>
<organism evidence="2 3">
    <name type="scientific">Microdochium trichocladiopsis</name>
    <dbReference type="NCBI Taxonomy" id="1682393"/>
    <lineage>
        <taxon>Eukaryota</taxon>
        <taxon>Fungi</taxon>
        <taxon>Dikarya</taxon>
        <taxon>Ascomycota</taxon>
        <taxon>Pezizomycotina</taxon>
        <taxon>Sordariomycetes</taxon>
        <taxon>Xylariomycetidae</taxon>
        <taxon>Xylariales</taxon>
        <taxon>Microdochiaceae</taxon>
        <taxon>Microdochium</taxon>
    </lineage>
</organism>
<sequence length="412" mass="45444">MSSMGVRPPDQHFKMSTRDPNPVNYTCTCPCSKAAAEAGAVLLFYRYFSAPPALPFDITPARLQELQSFHQTLVTDLQLGCKIRLSTEGFNITIGGTKEGIESYIAACIPHWSFASLPLSTPQDVDAFFKPSRGCACVFAGKQDVLIKAEITPLGVTNWLPKDWDVVKELSPPEWHRRVAKEENITMVDVRNHYESRLGYFVGKSGQPAIRPAVRRFGQWPAYVKMAVNDRVFGSRIADAQAVATTTTTEQQSVFTYCTGGIRCEKGARWLAEEMNRTANPEHPAADVYTLRGGIAAYLTWMEAEIAAGRMRPSDSLYRGRNFVFDARGSLGLDGSEKVAACVECAKPGDGIRKCTSAGCYLVLVVCDDCSDVRCCTDCRDMDAARAAPPRRMCDCEKARETSLWGKQAKVK</sequence>
<dbReference type="PANTHER" id="PTHR43268:SF6">
    <property type="entry name" value="THIOSULFATE SULFURTRANSFERASE_RHODANESE-LIKE DOMAIN-CONTAINING PROTEIN 2"/>
    <property type="match status" value="1"/>
</dbReference>
<name>A0A9P8Y5U4_9PEZI</name>
<dbReference type="InterPro" id="IPR040503">
    <property type="entry name" value="TRHO_N"/>
</dbReference>
<feature type="non-terminal residue" evidence="2">
    <location>
        <position position="1"/>
    </location>
</feature>
<dbReference type="PROSITE" id="PS50206">
    <property type="entry name" value="RHODANESE_3"/>
    <property type="match status" value="1"/>
</dbReference>